<proteinExistence type="predicted"/>
<keyword evidence="1" id="KW-0812">Transmembrane</keyword>
<keyword evidence="1" id="KW-1133">Transmembrane helix</keyword>
<keyword evidence="3" id="KW-1185">Reference proteome</keyword>
<dbReference type="Proteomes" id="UP000199050">
    <property type="component" value="Unassembled WGS sequence"/>
</dbReference>
<name>A0A1G8LI59_9BACL</name>
<keyword evidence="1" id="KW-0472">Membrane</keyword>
<sequence length="173" mass="20029">MNRCSNCQNTNIKQISSFHTRLLLSIYLFLNFYFFTGAIDYGALIAIIPVFIPYSYKCSNCNKRFFGLPRINLNNFWVGNNNDIYLLAMLPSILIITLLILTFPYTGLGRIIYLPIIYFLNSVIVLLYLFLFRKRNGALNLFIRVSLLIVTVILSVWLYPQEDGVGILKMIFT</sequence>
<organism evidence="2 3">
    <name type="scientific">Paenibacillus typhae</name>
    <dbReference type="NCBI Taxonomy" id="1174501"/>
    <lineage>
        <taxon>Bacteria</taxon>
        <taxon>Bacillati</taxon>
        <taxon>Bacillota</taxon>
        <taxon>Bacilli</taxon>
        <taxon>Bacillales</taxon>
        <taxon>Paenibacillaceae</taxon>
        <taxon>Paenibacillus</taxon>
    </lineage>
</organism>
<protein>
    <submittedName>
        <fullName evidence="2">Uncharacterized protein</fullName>
    </submittedName>
</protein>
<evidence type="ECO:0000256" key="1">
    <source>
        <dbReference type="SAM" id="Phobius"/>
    </source>
</evidence>
<gene>
    <name evidence="2" type="ORF">SAMN05216192_106146</name>
</gene>
<dbReference type="AlphaFoldDB" id="A0A1G8LI59"/>
<evidence type="ECO:0000313" key="2">
    <source>
        <dbReference type="EMBL" id="SDI55394.1"/>
    </source>
</evidence>
<feature type="transmembrane region" description="Helical" evidence="1">
    <location>
        <begin position="138"/>
        <end position="159"/>
    </location>
</feature>
<evidence type="ECO:0000313" key="3">
    <source>
        <dbReference type="Proteomes" id="UP000199050"/>
    </source>
</evidence>
<dbReference type="EMBL" id="FNDX01000006">
    <property type="protein sequence ID" value="SDI55394.1"/>
    <property type="molecule type" value="Genomic_DNA"/>
</dbReference>
<reference evidence="3" key="1">
    <citation type="submission" date="2016-10" db="EMBL/GenBank/DDBJ databases">
        <authorList>
            <person name="Varghese N."/>
            <person name="Submissions S."/>
        </authorList>
    </citation>
    <scope>NUCLEOTIDE SEQUENCE [LARGE SCALE GENOMIC DNA]</scope>
    <source>
        <strain evidence="3">CGMCC 1.11012</strain>
    </source>
</reference>
<accession>A0A1G8LI59</accession>
<feature type="transmembrane region" description="Helical" evidence="1">
    <location>
        <begin position="32"/>
        <end position="54"/>
    </location>
</feature>
<feature type="transmembrane region" description="Helical" evidence="1">
    <location>
        <begin position="84"/>
        <end position="105"/>
    </location>
</feature>
<feature type="transmembrane region" description="Helical" evidence="1">
    <location>
        <begin position="111"/>
        <end position="131"/>
    </location>
</feature>